<dbReference type="EMBL" id="JASPKZ010005422">
    <property type="protein sequence ID" value="KAJ9588617.1"/>
    <property type="molecule type" value="Genomic_DNA"/>
</dbReference>
<dbReference type="GO" id="GO:0012505">
    <property type="term" value="C:endomembrane system"/>
    <property type="evidence" value="ECO:0007669"/>
    <property type="project" value="UniProtKB-SubCell"/>
</dbReference>
<keyword evidence="3" id="KW-0808">Transferase</keyword>
<dbReference type="Pfam" id="PF01553">
    <property type="entry name" value="Acyltransferase"/>
    <property type="match status" value="1"/>
</dbReference>
<dbReference type="InterPro" id="IPR022284">
    <property type="entry name" value="GPAT/DHAPAT"/>
</dbReference>
<feature type="domain" description="Phospholipid/glycerol acyltransferase" evidence="6">
    <location>
        <begin position="140"/>
        <end position="264"/>
    </location>
</feature>
<protein>
    <recommendedName>
        <fullName evidence="6">Phospholipid/glycerol acyltransferase domain-containing protein</fullName>
    </recommendedName>
</protein>
<evidence type="ECO:0000313" key="8">
    <source>
        <dbReference type="Proteomes" id="UP001233999"/>
    </source>
</evidence>
<comment type="subcellular location">
    <subcellularLocation>
        <location evidence="1">Endomembrane system</location>
        <topology evidence="1">Peripheral membrane protein</topology>
    </subcellularLocation>
</comment>
<evidence type="ECO:0000256" key="2">
    <source>
        <dbReference type="ARBA" id="ARBA00007937"/>
    </source>
</evidence>
<dbReference type="GO" id="GO:0016287">
    <property type="term" value="F:glycerone-phosphate O-acyltransferase activity"/>
    <property type="evidence" value="ECO:0007669"/>
    <property type="project" value="TreeGrafter"/>
</dbReference>
<comment type="similarity">
    <text evidence="2">Belongs to the GPAT/DAPAT family.</text>
</comment>
<dbReference type="InterPro" id="IPR041728">
    <property type="entry name" value="GPAT/DHAPAT_LPLAT"/>
</dbReference>
<reference evidence="7" key="2">
    <citation type="submission" date="2023-05" db="EMBL/GenBank/DDBJ databases">
        <authorList>
            <person name="Fouks B."/>
        </authorList>
    </citation>
    <scope>NUCLEOTIDE SEQUENCE</scope>
    <source>
        <strain evidence="7">Stay&amp;Tobe</strain>
        <tissue evidence="7">Testes</tissue>
    </source>
</reference>
<dbReference type="PANTHER" id="PTHR12563:SF17">
    <property type="entry name" value="DIHYDROXYACETONE PHOSPHATE ACYLTRANSFERASE"/>
    <property type="match status" value="1"/>
</dbReference>
<keyword evidence="8" id="KW-1185">Reference proteome</keyword>
<gene>
    <name evidence="7" type="ORF">L9F63_028079</name>
</gene>
<dbReference type="GO" id="GO:0005778">
    <property type="term" value="C:peroxisomal membrane"/>
    <property type="evidence" value="ECO:0007669"/>
    <property type="project" value="TreeGrafter"/>
</dbReference>
<evidence type="ECO:0000256" key="4">
    <source>
        <dbReference type="ARBA" id="ARBA00023136"/>
    </source>
</evidence>
<dbReference type="GO" id="GO:0008654">
    <property type="term" value="P:phospholipid biosynthetic process"/>
    <property type="evidence" value="ECO:0007669"/>
    <property type="project" value="TreeGrafter"/>
</dbReference>
<name>A0AAD7ZYL3_DIPPU</name>
<comment type="caution">
    <text evidence="7">The sequence shown here is derived from an EMBL/GenBank/DDBJ whole genome shotgun (WGS) entry which is preliminary data.</text>
</comment>
<evidence type="ECO:0000259" key="6">
    <source>
        <dbReference type="SMART" id="SM00563"/>
    </source>
</evidence>
<evidence type="ECO:0000256" key="5">
    <source>
        <dbReference type="ARBA" id="ARBA00023315"/>
    </source>
</evidence>
<dbReference type="CDD" id="cd07993">
    <property type="entry name" value="LPLAT_DHAPAT-like"/>
    <property type="match status" value="1"/>
</dbReference>
<organism evidence="7 8">
    <name type="scientific">Diploptera punctata</name>
    <name type="common">Pacific beetle cockroach</name>
    <dbReference type="NCBI Taxonomy" id="6984"/>
    <lineage>
        <taxon>Eukaryota</taxon>
        <taxon>Metazoa</taxon>
        <taxon>Ecdysozoa</taxon>
        <taxon>Arthropoda</taxon>
        <taxon>Hexapoda</taxon>
        <taxon>Insecta</taxon>
        <taxon>Pterygota</taxon>
        <taxon>Neoptera</taxon>
        <taxon>Polyneoptera</taxon>
        <taxon>Dictyoptera</taxon>
        <taxon>Blattodea</taxon>
        <taxon>Blaberoidea</taxon>
        <taxon>Blaberidae</taxon>
        <taxon>Diplopterinae</taxon>
        <taxon>Diploptera</taxon>
    </lineage>
</organism>
<dbReference type="SUPFAM" id="SSF69593">
    <property type="entry name" value="Glycerol-3-phosphate (1)-acyltransferase"/>
    <property type="match status" value="1"/>
</dbReference>
<evidence type="ECO:0000256" key="3">
    <source>
        <dbReference type="ARBA" id="ARBA00022679"/>
    </source>
</evidence>
<sequence length="268" mass="31214">LEQIKVMALETTRTIQNFKDILADRYGTSDFMWMSRDWKPVLAYPHLNNTNPQKIKVDVLNSPRVEHIIEELSKEQNMSKERLYKTVKEILDEIGYNRQLSVVRWLGVLLLKILKKTCNGLYINEASVHRVISSMGNNPVVFAPSHRSYADFVLMSYLCYHYKIEIPTIAAGMDFHSMWLMGHFLRDSCAFFMRRSFANDKLYWTTFSEYVQKLVTDGKAAIEFFIEGTRSRSAKSLSPKFGLLSMILVPFFTGRVPDIYHSSYQHKL</sequence>
<evidence type="ECO:0000313" key="7">
    <source>
        <dbReference type="EMBL" id="KAJ9588617.1"/>
    </source>
</evidence>
<dbReference type="GO" id="GO:0008611">
    <property type="term" value="P:ether lipid biosynthetic process"/>
    <property type="evidence" value="ECO:0007669"/>
    <property type="project" value="TreeGrafter"/>
</dbReference>
<dbReference type="InterPro" id="IPR002123">
    <property type="entry name" value="Plipid/glycerol_acylTrfase"/>
</dbReference>
<proteinExistence type="inferred from homology"/>
<accession>A0AAD7ZYL3</accession>
<reference evidence="7" key="1">
    <citation type="journal article" date="2023" name="IScience">
        <title>Live-bearing cockroach genome reveals convergent evolutionary mechanisms linked to viviparity in insects and beyond.</title>
        <authorList>
            <person name="Fouks B."/>
            <person name="Harrison M.C."/>
            <person name="Mikhailova A.A."/>
            <person name="Marchal E."/>
            <person name="English S."/>
            <person name="Carruthers M."/>
            <person name="Jennings E.C."/>
            <person name="Chiamaka E.L."/>
            <person name="Frigard R.A."/>
            <person name="Pippel M."/>
            <person name="Attardo G.M."/>
            <person name="Benoit J.B."/>
            <person name="Bornberg-Bauer E."/>
            <person name="Tobe S.S."/>
        </authorList>
    </citation>
    <scope>NUCLEOTIDE SEQUENCE</scope>
    <source>
        <strain evidence="7">Stay&amp;Tobe</strain>
    </source>
</reference>
<dbReference type="GO" id="GO:0019432">
    <property type="term" value="P:triglyceride biosynthetic process"/>
    <property type="evidence" value="ECO:0007669"/>
    <property type="project" value="TreeGrafter"/>
</dbReference>
<dbReference type="GO" id="GO:0006631">
    <property type="term" value="P:fatty acid metabolic process"/>
    <property type="evidence" value="ECO:0007669"/>
    <property type="project" value="TreeGrafter"/>
</dbReference>
<dbReference type="PANTHER" id="PTHR12563">
    <property type="entry name" value="GLYCEROL-3-PHOSPHATE ACYLTRANSFERASE"/>
    <property type="match status" value="1"/>
</dbReference>
<dbReference type="SMART" id="SM00563">
    <property type="entry name" value="PlsC"/>
    <property type="match status" value="1"/>
</dbReference>
<dbReference type="GO" id="GO:0004366">
    <property type="term" value="F:glycerol-3-phosphate O-acyltransferase activity"/>
    <property type="evidence" value="ECO:0007669"/>
    <property type="project" value="TreeGrafter"/>
</dbReference>
<evidence type="ECO:0000256" key="1">
    <source>
        <dbReference type="ARBA" id="ARBA00004184"/>
    </source>
</evidence>
<dbReference type="GO" id="GO:0031966">
    <property type="term" value="C:mitochondrial membrane"/>
    <property type="evidence" value="ECO:0007669"/>
    <property type="project" value="TreeGrafter"/>
</dbReference>
<keyword evidence="4" id="KW-0472">Membrane</keyword>
<dbReference type="Proteomes" id="UP001233999">
    <property type="component" value="Unassembled WGS sequence"/>
</dbReference>
<dbReference type="AlphaFoldDB" id="A0AAD7ZYL3"/>
<keyword evidence="5" id="KW-0012">Acyltransferase</keyword>
<feature type="non-terminal residue" evidence="7">
    <location>
        <position position="1"/>
    </location>
</feature>